<evidence type="ECO:0000256" key="6">
    <source>
        <dbReference type="SAM" id="MobiDB-lite"/>
    </source>
</evidence>
<feature type="domain" description="Acyl-CoA dehydrogenase/oxidase N-terminal" evidence="9">
    <location>
        <begin position="460"/>
        <end position="567"/>
    </location>
</feature>
<dbReference type="InterPro" id="IPR037069">
    <property type="entry name" value="AcylCoA_DH/ox_N_sf"/>
</dbReference>
<feature type="region of interest" description="Disordered" evidence="6">
    <location>
        <begin position="405"/>
        <end position="452"/>
    </location>
</feature>
<accession>A0A193FYP1</accession>
<dbReference type="SUPFAM" id="SSF56645">
    <property type="entry name" value="Acyl-CoA dehydrogenase NM domain-like"/>
    <property type="match status" value="3"/>
</dbReference>
<dbReference type="GO" id="GO:0005886">
    <property type="term" value="C:plasma membrane"/>
    <property type="evidence" value="ECO:0007669"/>
    <property type="project" value="TreeGrafter"/>
</dbReference>
<proteinExistence type="inferred from homology"/>
<dbReference type="InterPro" id="IPR009075">
    <property type="entry name" value="AcylCo_DH/oxidase_C"/>
</dbReference>
<dbReference type="InterPro" id="IPR009100">
    <property type="entry name" value="AcylCoA_DH/oxidase_NM_dom_sf"/>
</dbReference>
<organism evidence="10 11">
    <name type="scientific">Bordetella bronchialis</name>
    <dbReference type="NCBI Taxonomy" id="463025"/>
    <lineage>
        <taxon>Bacteria</taxon>
        <taxon>Pseudomonadati</taxon>
        <taxon>Pseudomonadota</taxon>
        <taxon>Betaproteobacteria</taxon>
        <taxon>Burkholderiales</taxon>
        <taxon>Alcaligenaceae</taxon>
        <taxon>Bordetella</taxon>
    </lineage>
</organism>
<keyword evidence="5" id="KW-0560">Oxidoreductase</keyword>
<dbReference type="InterPro" id="IPR013786">
    <property type="entry name" value="AcylCoA_DH/ox_N"/>
</dbReference>
<evidence type="ECO:0000256" key="4">
    <source>
        <dbReference type="ARBA" id="ARBA00022827"/>
    </source>
</evidence>
<dbReference type="Gene3D" id="1.10.540.10">
    <property type="entry name" value="Acyl-CoA dehydrogenase/oxidase, N-terminal domain"/>
    <property type="match status" value="2"/>
</dbReference>
<dbReference type="EMBL" id="CP016171">
    <property type="protein sequence ID" value="ANN72877.1"/>
    <property type="molecule type" value="Genomic_DNA"/>
</dbReference>
<feature type="region of interest" description="Disordered" evidence="6">
    <location>
        <begin position="99"/>
        <end position="133"/>
    </location>
</feature>
<protein>
    <submittedName>
        <fullName evidence="10">Acyl-CoA dehydrogenase</fullName>
    </submittedName>
</protein>
<dbReference type="RefSeq" id="WP_066670688.1">
    <property type="nucleotide sequence ID" value="NZ_CP016171.1"/>
</dbReference>
<keyword evidence="3" id="KW-0285">Flavoprotein</keyword>
<dbReference type="Pfam" id="PF00441">
    <property type="entry name" value="Acyl-CoA_dh_1"/>
    <property type="match status" value="2"/>
</dbReference>
<dbReference type="STRING" id="463025.BAU08_17340"/>
<feature type="domain" description="Acyl-CoA dehydrogenase/oxidase N-terminal" evidence="9">
    <location>
        <begin position="10"/>
        <end position="80"/>
    </location>
</feature>
<dbReference type="SUPFAM" id="SSF47203">
    <property type="entry name" value="Acyl-CoA dehydrogenase C-terminal domain-like"/>
    <property type="match status" value="2"/>
</dbReference>
<feature type="domain" description="Acyl-CoA dehydrogenase/oxidase C-terminal" evidence="7">
    <location>
        <begin position="678"/>
        <end position="826"/>
    </location>
</feature>
<name>A0A193FYP1_9BORD</name>
<evidence type="ECO:0000313" key="10">
    <source>
        <dbReference type="EMBL" id="ANN72877.1"/>
    </source>
</evidence>
<dbReference type="PANTHER" id="PTHR43292">
    <property type="entry name" value="ACYL-COA DEHYDROGENASE"/>
    <property type="match status" value="1"/>
</dbReference>
<dbReference type="Proteomes" id="UP000092213">
    <property type="component" value="Chromosome"/>
</dbReference>
<dbReference type="PANTHER" id="PTHR43292:SF3">
    <property type="entry name" value="ACYL-COA DEHYDROGENASE FADE29"/>
    <property type="match status" value="1"/>
</dbReference>
<feature type="compositionally biased region" description="Basic and acidic residues" evidence="6">
    <location>
        <begin position="99"/>
        <end position="114"/>
    </location>
</feature>
<dbReference type="InterPro" id="IPR046373">
    <property type="entry name" value="Acyl-CoA_Oxase/DH_mid-dom_sf"/>
</dbReference>
<comment type="similarity">
    <text evidence="2">Belongs to the acyl-CoA dehydrogenase family.</text>
</comment>
<dbReference type="Pfam" id="PF02771">
    <property type="entry name" value="Acyl-CoA_dh_N"/>
    <property type="match status" value="2"/>
</dbReference>
<evidence type="ECO:0000256" key="3">
    <source>
        <dbReference type="ARBA" id="ARBA00022630"/>
    </source>
</evidence>
<feature type="domain" description="Acyl-CoA oxidase/dehydrogenase middle" evidence="8">
    <location>
        <begin position="572"/>
        <end position="666"/>
    </location>
</feature>
<feature type="domain" description="Acyl-CoA dehydrogenase/oxidase C-terminal" evidence="7">
    <location>
        <begin position="260"/>
        <end position="398"/>
    </location>
</feature>
<dbReference type="InterPro" id="IPR036250">
    <property type="entry name" value="AcylCo_DH-like_C"/>
</dbReference>
<dbReference type="GO" id="GO:0050660">
    <property type="term" value="F:flavin adenine dinucleotide binding"/>
    <property type="evidence" value="ECO:0007669"/>
    <property type="project" value="InterPro"/>
</dbReference>
<dbReference type="GO" id="GO:0016627">
    <property type="term" value="F:oxidoreductase activity, acting on the CH-CH group of donors"/>
    <property type="evidence" value="ECO:0007669"/>
    <property type="project" value="InterPro"/>
</dbReference>
<feature type="compositionally biased region" description="Basic and acidic residues" evidence="6">
    <location>
        <begin position="121"/>
        <end position="133"/>
    </location>
</feature>
<dbReference type="Gene3D" id="2.40.110.10">
    <property type="entry name" value="Butyryl-CoA Dehydrogenase, subunit A, domain 2"/>
    <property type="match status" value="2"/>
</dbReference>
<reference evidence="10 11" key="1">
    <citation type="submission" date="2016-06" db="EMBL/GenBank/DDBJ databases">
        <title>Complete genome sequences of Bordetella bronchialis and Bordetella flabilis.</title>
        <authorList>
            <person name="LiPuma J.J."/>
            <person name="Spilker T."/>
        </authorList>
    </citation>
    <scope>NUCLEOTIDE SEQUENCE [LARGE SCALE GENOMIC DNA]</scope>
    <source>
        <strain evidence="10 11">AU17976</strain>
    </source>
</reference>
<dbReference type="Pfam" id="PF02770">
    <property type="entry name" value="Acyl-CoA_dh_M"/>
    <property type="match status" value="1"/>
</dbReference>
<evidence type="ECO:0000259" key="9">
    <source>
        <dbReference type="Pfam" id="PF02771"/>
    </source>
</evidence>
<feature type="compositionally biased region" description="Basic and acidic residues" evidence="6">
    <location>
        <begin position="423"/>
        <end position="436"/>
    </location>
</feature>
<gene>
    <name evidence="10" type="ORF">BAU08_17340</name>
</gene>
<dbReference type="Gene3D" id="1.20.140.10">
    <property type="entry name" value="Butyryl-CoA Dehydrogenase, subunit A, domain 3"/>
    <property type="match status" value="2"/>
</dbReference>
<dbReference type="InterPro" id="IPR052161">
    <property type="entry name" value="Mycobact_Acyl-CoA_DH"/>
</dbReference>
<keyword evidence="4" id="KW-0274">FAD</keyword>
<evidence type="ECO:0000256" key="1">
    <source>
        <dbReference type="ARBA" id="ARBA00001974"/>
    </source>
</evidence>
<dbReference type="AlphaFoldDB" id="A0A193FYP1"/>
<dbReference type="CDD" id="cd00567">
    <property type="entry name" value="ACAD"/>
    <property type="match status" value="1"/>
</dbReference>
<evidence type="ECO:0000256" key="5">
    <source>
        <dbReference type="ARBA" id="ARBA00023002"/>
    </source>
</evidence>
<dbReference type="InterPro" id="IPR006091">
    <property type="entry name" value="Acyl-CoA_Oxase/DH_mid-dom"/>
</dbReference>
<evidence type="ECO:0000259" key="7">
    <source>
        <dbReference type="Pfam" id="PF00441"/>
    </source>
</evidence>
<sequence length="831" mass="90309">MTAPDESLIEAIRDSARDLLRRHDQRRRKRRGAAPDRDYWREIAGAGWIGMGVPEALGGLGLPWQATAAVMEEAGRALLPEPLVAAAVLPTALLARLEETAGGRDQDDAGRRSDGPQADGRQSEDRQSEDRRLSAARRQLLRQICEGDCMVALAWQESEGQLEAGEAAGAFGVSVASREGAYVLNGEKRHVIPGQGVDGWLVPADGEDGPALFHVAAGTPGVGVAGYVRADGTHACHLSLESVAVAPECLLARHEVLDAVDAALDIGRLMQSAEMVGAARQVLADTVAYLNTRQQFGRPLASFQALQHRLVDAAMQVELAASSLANALKGLPEADKTAARAAASRVKARAARAGLEAARLAVQLHGAIGYTDECDVSLYFRSALHQAAWLGNATAHRQRFGALSPMPREETGIGDAGHAWPADGDRPSHEDADAPAERGSAAPPATDFPRDADWNAMPEAEFRDMLRRFFHAHYPRALRHVPRRLHWDEIKAWYFTLARQGWIAPSWPREHGGMALAPDRLIAYIEEAERHGVARAPDQGLVMLGPILFRHGTQEQRDRFLPGILSGRDVWAQGYSEPNAGSDLAALRCEAVADGDDLIVTGQKTWSTLAQDATHMFMLVRTDKTVKKQAGISFLLVDLDSPGVSRRPIRTLAGHEEFCEVFFDRVRVPRANLVGELNAGWSIAKELLGFERLFSGSPKHANHTLRQIHVRARQRGLLADAGFRDRLAELRLDAADLTAMYEVYADMARRGRPLPPQLSLLKIWATETHERLGALLIQSADEYGGAAVDHPHGGVYALAPYVNALAATIFSGTNEIQRNIYAKQVLGLEGA</sequence>
<comment type="cofactor">
    <cofactor evidence="1">
        <name>FAD</name>
        <dbReference type="ChEBI" id="CHEBI:57692"/>
    </cofactor>
</comment>
<evidence type="ECO:0000256" key="2">
    <source>
        <dbReference type="ARBA" id="ARBA00009347"/>
    </source>
</evidence>
<evidence type="ECO:0000259" key="8">
    <source>
        <dbReference type="Pfam" id="PF02770"/>
    </source>
</evidence>
<evidence type="ECO:0000313" key="11">
    <source>
        <dbReference type="Proteomes" id="UP000092213"/>
    </source>
</evidence>